<dbReference type="Pfam" id="PF23262">
    <property type="entry name" value="NFD4_C"/>
    <property type="match status" value="1"/>
</dbReference>
<evidence type="ECO:0000259" key="6">
    <source>
        <dbReference type="PROSITE" id="PS50850"/>
    </source>
</evidence>
<dbReference type="SUPFAM" id="SSF103473">
    <property type="entry name" value="MFS general substrate transporter"/>
    <property type="match status" value="1"/>
</dbReference>
<feature type="transmembrane region" description="Helical" evidence="5">
    <location>
        <begin position="444"/>
        <end position="469"/>
    </location>
</feature>
<dbReference type="Gramene" id="A05p11590.2_BraZ1">
    <property type="protein sequence ID" value="A05p11590.2_BraZ1.CDS"/>
    <property type="gene ID" value="A05g11590.2_BraZ1"/>
</dbReference>
<name>A0A3P5ZDS4_BRACM</name>
<evidence type="ECO:0000313" key="8">
    <source>
        <dbReference type="EMBL" id="VDC70368.1"/>
    </source>
</evidence>
<dbReference type="Gene3D" id="1.20.1250.20">
    <property type="entry name" value="MFS general substrate transporter like domains"/>
    <property type="match status" value="1"/>
</dbReference>
<sequence>MEIANTKWVAATASMWIESFIGASYTFGIYSSLLKSSQSYDQSTLDTVSVYKDIGANAGILSGLFYTAVASGRSGNGRFFSGPWLVIFVGLLQWFVGYGFIWMAASGVVEPPPVAVMCLFMFFAGHCQPFFNTAIVVTAIRNFSDYGGTAVGIMKGYLGLSGAILVQMYHIFCEDDPANYLLLLAVVPSIFILTMMPFVRAYDTVVPGHKKYLNGLSSISLIVVTYLMVVILVENVIGMPRSMKICSFTLLVLLLVSPLLVTVRAHREEKERLLSLDFPVTERSTLLDTPKPNTSNDVDVVMTNDMNVLEAIRTINFWLLFLAMICGMGSGLATINNIRQVGESLRYSTVQLNSLVSLWSIWSFLGRFGAGYISDAYLHSHGWPRPAFITISLVIMALGHIVMASGLLGSLYIGSLLVGLAYGSQWALMPTITSEIFGILHMGTIFYTIGIASPVGSYIFSVKVIGYFYDKVASADHSCYGSHCFRTSFVIMAIMSVLGSLISFVLFLRTKKFYATLVAKRILK</sequence>
<dbReference type="GO" id="GO:0022857">
    <property type="term" value="F:transmembrane transporter activity"/>
    <property type="evidence" value="ECO:0007669"/>
    <property type="project" value="InterPro"/>
</dbReference>
<evidence type="ECO:0000256" key="3">
    <source>
        <dbReference type="ARBA" id="ARBA00022989"/>
    </source>
</evidence>
<organism evidence="8">
    <name type="scientific">Brassica campestris</name>
    <name type="common">Field mustard</name>
    <dbReference type="NCBI Taxonomy" id="3711"/>
    <lineage>
        <taxon>Eukaryota</taxon>
        <taxon>Viridiplantae</taxon>
        <taxon>Streptophyta</taxon>
        <taxon>Embryophyta</taxon>
        <taxon>Tracheophyta</taxon>
        <taxon>Spermatophyta</taxon>
        <taxon>Magnoliopsida</taxon>
        <taxon>eudicotyledons</taxon>
        <taxon>Gunneridae</taxon>
        <taxon>Pentapetalae</taxon>
        <taxon>rosids</taxon>
        <taxon>malvids</taxon>
        <taxon>Brassicales</taxon>
        <taxon>Brassicaceae</taxon>
        <taxon>Brassiceae</taxon>
        <taxon>Brassica</taxon>
    </lineage>
</organism>
<evidence type="ECO:0000256" key="4">
    <source>
        <dbReference type="ARBA" id="ARBA00023136"/>
    </source>
</evidence>
<dbReference type="InterPro" id="IPR010658">
    <property type="entry name" value="Nodulin-like"/>
</dbReference>
<comment type="subcellular location">
    <subcellularLocation>
        <location evidence="1">Membrane</location>
        <topology evidence="1">Multi-pass membrane protein</topology>
    </subcellularLocation>
</comment>
<dbReference type="InterPro" id="IPR056555">
    <property type="entry name" value="NFD4_C"/>
</dbReference>
<reference evidence="8" key="1">
    <citation type="submission" date="2018-11" db="EMBL/GenBank/DDBJ databases">
        <authorList>
            <consortium name="Genoscope - CEA"/>
            <person name="William W."/>
        </authorList>
    </citation>
    <scope>NUCLEOTIDE SEQUENCE</scope>
</reference>
<proteinExistence type="predicted"/>
<dbReference type="PANTHER" id="PTHR21576">
    <property type="entry name" value="UNCHARACTERIZED NODULIN-LIKE PROTEIN"/>
    <property type="match status" value="1"/>
</dbReference>
<feature type="transmembrane region" description="Helical" evidence="5">
    <location>
        <begin position="54"/>
        <end position="72"/>
    </location>
</feature>
<dbReference type="GO" id="GO:0016020">
    <property type="term" value="C:membrane"/>
    <property type="evidence" value="ECO:0007669"/>
    <property type="project" value="UniProtKB-SubCell"/>
</dbReference>
<dbReference type="AlphaFoldDB" id="A0A3P5ZDS4"/>
<feature type="domain" description="Major facilitator superfamily (MFS) profile" evidence="6">
    <location>
        <begin position="315"/>
        <end position="524"/>
    </location>
</feature>
<feature type="transmembrane region" description="Helical" evidence="5">
    <location>
        <begin position="212"/>
        <end position="233"/>
    </location>
</feature>
<dbReference type="PANTHER" id="PTHR21576:SF112">
    <property type="entry name" value="NODULIN-LIKE _ MAJOR FACILITATOR SUPERFAMILY PROTEIN"/>
    <property type="match status" value="1"/>
</dbReference>
<feature type="transmembrane region" description="Helical" evidence="5">
    <location>
        <begin position="152"/>
        <end position="172"/>
    </location>
</feature>
<evidence type="ECO:0000256" key="5">
    <source>
        <dbReference type="SAM" id="Phobius"/>
    </source>
</evidence>
<dbReference type="Pfam" id="PF06813">
    <property type="entry name" value="Nodulin-like"/>
    <property type="match status" value="1"/>
</dbReference>
<evidence type="ECO:0000256" key="2">
    <source>
        <dbReference type="ARBA" id="ARBA00022692"/>
    </source>
</evidence>
<feature type="transmembrane region" description="Helical" evidence="5">
    <location>
        <begin position="245"/>
        <end position="263"/>
    </location>
</feature>
<dbReference type="Proteomes" id="UP000694005">
    <property type="component" value="Chromosome A05"/>
</dbReference>
<dbReference type="EMBL" id="LS974621">
    <property type="protein sequence ID" value="CAG7874638.1"/>
    <property type="molecule type" value="Genomic_DNA"/>
</dbReference>
<feature type="transmembrane region" description="Helical" evidence="5">
    <location>
        <begin position="315"/>
        <end position="335"/>
    </location>
</feature>
<keyword evidence="3 5" id="KW-1133">Transmembrane helix</keyword>
<dbReference type="PROSITE" id="PS50850">
    <property type="entry name" value="MFS"/>
    <property type="match status" value="1"/>
</dbReference>
<dbReference type="InterPro" id="IPR020846">
    <property type="entry name" value="MFS_dom"/>
</dbReference>
<evidence type="ECO:0000313" key="7">
    <source>
        <dbReference type="EMBL" id="CAG7874638.1"/>
    </source>
</evidence>
<feature type="transmembrane region" description="Helical" evidence="5">
    <location>
        <begin position="12"/>
        <end position="34"/>
    </location>
</feature>
<evidence type="ECO:0000256" key="1">
    <source>
        <dbReference type="ARBA" id="ARBA00004141"/>
    </source>
</evidence>
<accession>A0A3P5ZDS4</accession>
<dbReference type="EMBL" id="LR031570">
    <property type="protein sequence ID" value="VDC70368.1"/>
    <property type="molecule type" value="Genomic_DNA"/>
</dbReference>
<protein>
    <recommendedName>
        <fullName evidence="6">Major facilitator superfamily (MFS) profile domain-containing protein</fullName>
    </recommendedName>
</protein>
<feature type="transmembrane region" description="Helical" evidence="5">
    <location>
        <begin position="489"/>
        <end position="508"/>
    </location>
</feature>
<feature type="transmembrane region" description="Helical" evidence="5">
    <location>
        <begin position="114"/>
        <end position="140"/>
    </location>
</feature>
<feature type="transmembrane region" description="Helical" evidence="5">
    <location>
        <begin position="84"/>
        <end position="108"/>
    </location>
</feature>
<keyword evidence="2 5" id="KW-0812">Transmembrane</keyword>
<dbReference type="CDD" id="cd17354">
    <property type="entry name" value="MFS_Mch1p_like"/>
    <property type="match status" value="1"/>
</dbReference>
<dbReference type="InterPro" id="IPR036259">
    <property type="entry name" value="MFS_trans_sf"/>
</dbReference>
<feature type="transmembrane region" description="Helical" evidence="5">
    <location>
        <begin position="178"/>
        <end position="200"/>
    </location>
</feature>
<feature type="transmembrane region" description="Helical" evidence="5">
    <location>
        <begin position="355"/>
        <end position="374"/>
    </location>
</feature>
<keyword evidence="4 5" id="KW-0472">Membrane</keyword>
<feature type="transmembrane region" description="Helical" evidence="5">
    <location>
        <begin position="386"/>
        <end position="405"/>
    </location>
</feature>
<gene>
    <name evidence="8" type="ORF">BRAA05T20082Z</name>
    <name evidence="7" type="ORF">BRAPAZ1V2_A05P11590.2</name>
</gene>